<sequence>IYQLLLLYKKGKDIFNLSEEEMREILRFANASGALTATKKGVIPSLPTRKQIEQFLHNSTDKPAGNEIN</sequence>
<evidence type="ECO:0000313" key="1">
    <source>
        <dbReference type="EMBL" id="RLE08593.1"/>
    </source>
</evidence>
<dbReference type="Proteomes" id="UP000277457">
    <property type="component" value="Unassembled WGS sequence"/>
</dbReference>
<protein>
    <submittedName>
        <fullName evidence="1">Uncharacterized protein</fullName>
    </submittedName>
</protein>
<organism evidence="1 2">
    <name type="scientific">Aerophobetes bacterium</name>
    <dbReference type="NCBI Taxonomy" id="2030807"/>
    <lineage>
        <taxon>Bacteria</taxon>
        <taxon>Candidatus Aerophobota</taxon>
    </lineage>
</organism>
<feature type="non-terminal residue" evidence="1">
    <location>
        <position position="1"/>
    </location>
</feature>
<dbReference type="AlphaFoldDB" id="A0A662D1S0"/>
<reference evidence="1 2" key="1">
    <citation type="submission" date="2018-06" db="EMBL/GenBank/DDBJ databases">
        <title>Extensive metabolic versatility and redundancy in microbially diverse, dynamic hydrothermal sediments.</title>
        <authorList>
            <person name="Dombrowski N."/>
            <person name="Teske A."/>
            <person name="Baker B.J."/>
        </authorList>
    </citation>
    <scope>NUCLEOTIDE SEQUENCE [LARGE SCALE GENOMIC DNA]</scope>
    <source>
        <strain evidence="1">B7_G13</strain>
    </source>
</reference>
<dbReference type="Gene3D" id="3.40.1190.20">
    <property type="match status" value="1"/>
</dbReference>
<proteinExistence type="predicted"/>
<dbReference type="InterPro" id="IPR029056">
    <property type="entry name" value="Ribokinase-like"/>
</dbReference>
<accession>A0A662D1S0</accession>
<dbReference type="EMBL" id="QMPY01000016">
    <property type="protein sequence ID" value="RLE08593.1"/>
    <property type="molecule type" value="Genomic_DNA"/>
</dbReference>
<comment type="caution">
    <text evidence="1">The sequence shown here is derived from an EMBL/GenBank/DDBJ whole genome shotgun (WGS) entry which is preliminary data.</text>
</comment>
<name>A0A662D1S0_UNCAE</name>
<evidence type="ECO:0000313" key="2">
    <source>
        <dbReference type="Proteomes" id="UP000277457"/>
    </source>
</evidence>
<gene>
    <name evidence="1" type="ORF">DRZ78_00770</name>
</gene>
<dbReference type="SUPFAM" id="SSF53613">
    <property type="entry name" value="Ribokinase-like"/>
    <property type="match status" value="1"/>
</dbReference>